<organism evidence="11 12">
    <name type="scientific">Gaopeijia maritima</name>
    <dbReference type="NCBI Taxonomy" id="3119007"/>
    <lineage>
        <taxon>Bacteria</taxon>
        <taxon>Pseudomonadati</taxon>
        <taxon>Gemmatimonadota</taxon>
        <taxon>Longimicrobiia</taxon>
        <taxon>Gaopeijiales</taxon>
        <taxon>Gaopeijiaceae</taxon>
        <taxon>Gaopeijia</taxon>
    </lineage>
</organism>
<feature type="domain" description="ABC transmembrane type-1" evidence="10">
    <location>
        <begin position="81"/>
        <end position="287"/>
    </location>
</feature>
<feature type="transmembrane region" description="Helical" evidence="9">
    <location>
        <begin position="28"/>
        <end position="52"/>
    </location>
</feature>
<evidence type="ECO:0000256" key="8">
    <source>
        <dbReference type="ARBA" id="ARBA00023136"/>
    </source>
</evidence>
<dbReference type="InterPro" id="IPR035906">
    <property type="entry name" value="MetI-like_sf"/>
</dbReference>
<evidence type="ECO:0000256" key="5">
    <source>
        <dbReference type="ARBA" id="ARBA00022475"/>
    </source>
</evidence>
<evidence type="ECO:0000256" key="4">
    <source>
        <dbReference type="ARBA" id="ARBA00022448"/>
    </source>
</evidence>
<feature type="transmembrane region" description="Helical" evidence="9">
    <location>
        <begin position="81"/>
        <end position="106"/>
    </location>
</feature>
<dbReference type="PROSITE" id="PS50928">
    <property type="entry name" value="ABC_TM1"/>
    <property type="match status" value="1"/>
</dbReference>
<evidence type="ECO:0000256" key="3">
    <source>
        <dbReference type="ARBA" id="ARBA00016864"/>
    </source>
</evidence>
<keyword evidence="5 9" id="KW-1003">Cell membrane</keyword>
<evidence type="ECO:0000256" key="9">
    <source>
        <dbReference type="RuleBase" id="RU363043"/>
    </source>
</evidence>
<gene>
    <name evidence="11" type="primary">pstA</name>
    <name evidence="11" type="ORF">WI372_12320</name>
</gene>
<dbReference type="InterPro" id="IPR005672">
    <property type="entry name" value="Phosphate_PstA"/>
</dbReference>
<proteinExistence type="inferred from homology"/>
<protein>
    <recommendedName>
        <fullName evidence="3 9">Phosphate transport system permease protein PstA</fullName>
    </recommendedName>
</protein>
<dbReference type="CDD" id="cd06261">
    <property type="entry name" value="TM_PBP2"/>
    <property type="match status" value="1"/>
</dbReference>
<evidence type="ECO:0000259" key="10">
    <source>
        <dbReference type="PROSITE" id="PS50928"/>
    </source>
</evidence>
<keyword evidence="7 9" id="KW-1133">Transmembrane helix</keyword>
<evidence type="ECO:0000256" key="2">
    <source>
        <dbReference type="ARBA" id="ARBA00007069"/>
    </source>
</evidence>
<evidence type="ECO:0000313" key="11">
    <source>
        <dbReference type="EMBL" id="MEK9501767.1"/>
    </source>
</evidence>
<feature type="transmembrane region" description="Helical" evidence="9">
    <location>
        <begin position="268"/>
        <end position="290"/>
    </location>
</feature>
<dbReference type="RefSeq" id="WP_405278782.1">
    <property type="nucleotide sequence ID" value="NZ_CP144380.1"/>
</dbReference>
<evidence type="ECO:0000256" key="1">
    <source>
        <dbReference type="ARBA" id="ARBA00004651"/>
    </source>
</evidence>
<dbReference type="Pfam" id="PF00528">
    <property type="entry name" value="BPD_transp_1"/>
    <property type="match status" value="1"/>
</dbReference>
<comment type="similarity">
    <text evidence="2 9">Belongs to the binding-protein-dependent transport system permease family. CysTW subfamily.</text>
</comment>
<feature type="transmembrane region" description="Helical" evidence="9">
    <location>
        <begin position="201"/>
        <end position="221"/>
    </location>
</feature>
<keyword evidence="6 9" id="KW-0812">Transmembrane</keyword>
<dbReference type="PANTHER" id="PTHR43470:SF5">
    <property type="entry name" value="PHOSPHATE TRANSPORT SYSTEM PERMEASE PROTEIN PSTA"/>
    <property type="match status" value="1"/>
</dbReference>
<name>A0ABU9EAL2_9BACT</name>
<keyword evidence="4" id="KW-0813">Transport</keyword>
<keyword evidence="8 9" id="KW-0472">Membrane</keyword>
<comment type="subcellular location">
    <subcellularLocation>
        <location evidence="1 9">Cell membrane</location>
        <topology evidence="1 9">Multi-pass membrane protein</topology>
    </subcellularLocation>
</comment>
<dbReference type="EMBL" id="JBBHLI010000007">
    <property type="protein sequence ID" value="MEK9501767.1"/>
    <property type="molecule type" value="Genomic_DNA"/>
</dbReference>
<dbReference type="NCBIfam" id="TIGR00974">
    <property type="entry name" value="3a0107s02c"/>
    <property type="match status" value="1"/>
</dbReference>
<feature type="transmembrane region" description="Helical" evidence="9">
    <location>
        <begin position="152"/>
        <end position="171"/>
    </location>
</feature>
<dbReference type="InterPro" id="IPR000515">
    <property type="entry name" value="MetI-like"/>
</dbReference>
<evidence type="ECO:0000256" key="6">
    <source>
        <dbReference type="ARBA" id="ARBA00022692"/>
    </source>
</evidence>
<dbReference type="Proteomes" id="UP001484239">
    <property type="component" value="Unassembled WGS sequence"/>
</dbReference>
<evidence type="ECO:0000313" key="12">
    <source>
        <dbReference type="Proteomes" id="UP001484239"/>
    </source>
</evidence>
<keyword evidence="12" id="KW-1185">Reference proteome</keyword>
<dbReference type="SUPFAM" id="SSF161098">
    <property type="entry name" value="MetI-like"/>
    <property type="match status" value="1"/>
</dbReference>
<comment type="caution">
    <text evidence="11">The sequence shown here is derived from an EMBL/GenBank/DDBJ whole genome shotgun (WGS) entry which is preliminary data.</text>
</comment>
<sequence>MSPAHWGSAEERLSCSERLRRRRLAGSAFAVVSAAATCFGVLALVGLLGYLIGSGAGRLDLDFLTRFASRVPDLAGVRAPLVGSIVVVASATLLALPIAIGAAVYLEEYAPRTIWTRMIRANIATLAGVPSIVYGLLGLAIFVRFLGLGRSVLSGAATLALLVLPILVIAAQEAIRAVPDSVREAAYGLGATRWQVVRHQVLPLALPGILTGAILAVGRAVGETAPLILVGAAGYLAFTPTGPGDEFTVLPLQIFSWIQRPEEGFRELAAAAILVLLLLLLTLNAVAILLRHRAETRT</sequence>
<dbReference type="Gene3D" id="1.10.3720.10">
    <property type="entry name" value="MetI-like"/>
    <property type="match status" value="1"/>
</dbReference>
<feature type="transmembrane region" description="Helical" evidence="9">
    <location>
        <begin position="126"/>
        <end position="146"/>
    </location>
</feature>
<evidence type="ECO:0000256" key="7">
    <source>
        <dbReference type="ARBA" id="ARBA00022989"/>
    </source>
</evidence>
<reference evidence="11 12" key="1">
    <citation type="submission" date="2024-02" db="EMBL/GenBank/DDBJ databases">
        <title>A novel Gemmatimonadota bacterium.</title>
        <authorList>
            <person name="Du Z.-J."/>
            <person name="Ye Y.-Q."/>
        </authorList>
    </citation>
    <scope>NUCLEOTIDE SEQUENCE [LARGE SCALE GENOMIC DNA]</scope>
    <source>
        <strain evidence="11 12">DH-20</strain>
    </source>
</reference>
<accession>A0ABU9EAL2</accession>
<dbReference type="PANTHER" id="PTHR43470">
    <property type="entry name" value="PHOSPHATE TRANSPORT SYSTEM PERMEASE PROTEIN PSTA-RELATED"/>
    <property type="match status" value="1"/>
</dbReference>